<dbReference type="EMBL" id="QDKQ01000058">
    <property type="protein sequence ID" value="PVM85733.1"/>
    <property type="molecule type" value="Genomic_DNA"/>
</dbReference>
<dbReference type="Gene3D" id="3.10.310.50">
    <property type="match status" value="1"/>
</dbReference>
<evidence type="ECO:0000313" key="4">
    <source>
        <dbReference type="EMBL" id="PVM85733.1"/>
    </source>
</evidence>
<evidence type="ECO:0000313" key="5">
    <source>
        <dbReference type="Proteomes" id="UP000245073"/>
    </source>
</evidence>
<evidence type="ECO:0000259" key="3">
    <source>
        <dbReference type="Pfam" id="PF04536"/>
    </source>
</evidence>
<keyword evidence="1" id="KW-0812">Transmembrane</keyword>
<proteinExistence type="predicted"/>
<feature type="chain" id="PRO_5015444323" evidence="2">
    <location>
        <begin position="21"/>
        <end position="256"/>
    </location>
</feature>
<evidence type="ECO:0000256" key="2">
    <source>
        <dbReference type="SAM" id="SignalP"/>
    </source>
</evidence>
<organism evidence="4 5">
    <name type="scientific">Caulobacter endophyticus</name>
    <dbReference type="NCBI Taxonomy" id="2172652"/>
    <lineage>
        <taxon>Bacteria</taxon>
        <taxon>Pseudomonadati</taxon>
        <taxon>Pseudomonadota</taxon>
        <taxon>Alphaproteobacteria</taxon>
        <taxon>Caulobacterales</taxon>
        <taxon>Caulobacteraceae</taxon>
        <taxon>Caulobacter</taxon>
    </lineage>
</organism>
<comment type="caution">
    <text evidence="4">The sequence shown here is derived from an EMBL/GenBank/DDBJ whole genome shotgun (WGS) entry which is preliminary data.</text>
</comment>
<keyword evidence="2" id="KW-0732">Signal</keyword>
<keyword evidence="1" id="KW-1133">Transmembrane helix</keyword>
<dbReference type="AlphaFoldDB" id="A0A2T9JPW5"/>
<keyword evidence="1" id="KW-0472">Membrane</keyword>
<dbReference type="PANTHER" id="PTHR30373">
    <property type="entry name" value="UPF0603 PROTEIN YGCG"/>
    <property type="match status" value="1"/>
</dbReference>
<keyword evidence="5" id="KW-1185">Reference proteome</keyword>
<gene>
    <name evidence="4" type="ORF">DDF67_17430</name>
</gene>
<feature type="domain" description="TPM" evidence="3">
    <location>
        <begin position="31"/>
        <end position="154"/>
    </location>
</feature>
<dbReference type="Pfam" id="PF04536">
    <property type="entry name" value="TPM_phosphatase"/>
    <property type="match status" value="1"/>
</dbReference>
<name>A0A2T9JPW5_9CAUL</name>
<dbReference type="PANTHER" id="PTHR30373:SF2">
    <property type="entry name" value="UPF0603 PROTEIN YGCG"/>
    <property type="match status" value="1"/>
</dbReference>
<protein>
    <submittedName>
        <fullName evidence="4">Methanol dehydrogenase</fullName>
    </submittedName>
</protein>
<sequence>MTVLAFAVVTLIVSATAALAAPTFPPLSGRVVDQANILSPQAEQQLTDQLATLEKQTGRQLVVATLSSLQGYEIEDYGYQLGRAWGIGEKDRNTGALLIVAPAERKVRIEVGYGLEPVLTDALSSVIIQSAILPRFRAGDMEGGIVAGTDAIVKQLSLPDGEARAQVAQAAEGERQDGGGGVPIVAIFIAVIVGVMILRAMFGRRRRRSGLGAAVGEALPWILINALSSSGRGGGGGGGFSGGGGSFGGGGSSGSW</sequence>
<reference evidence="4 5" key="1">
    <citation type="submission" date="2018-04" db="EMBL/GenBank/DDBJ databases">
        <title>The genome sequence of Caulobacter sp. 744.</title>
        <authorList>
            <person name="Gao J."/>
            <person name="Sun J."/>
        </authorList>
    </citation>
    <scope>NUCLEOTIDE SEQUENCE [LARGE SCALE GENOMIC DNA]</scope>
    <source>
        <strain evidence="4 5">774</strain>
    </source>
</reference>
<dbReference type="InterPro" id="IPR007621">
    <property type="entry name" value="TPM_dom"/>
</dbReference>
<feature type="signal peptide" evidence="2">
    <location>
        <begin position="1"/>
        <end position="20"/>
    </location>
</feature>
<dbReference type="Proteomes" id="UP000245073">
    <property type="component" value="Unassembled WGS sequence"/>
</dbReference>
<accession>A0A2T9JPW5</accession>
<feature type="transmembrane region" description="Helical" evidence="1">
    <location>
        <begin position="182"/>
        <end position="202"/>
    </location>
</feature>
<dbReference type="OrthoDB" id="9810918at2"/>
<evidence type="ECO:0000256" key="1">
    <source>
        <dbReference type="SAM" id="Phobius"/>
    </source>
</evidence>